<protein>
    <recommendedName>
        <fullName evidence="3">DUF2187 domain-containing protein</fullName>
    </recommendedName>
</protein>
<reference evidence="2" key="1">
    <citation type="journal article" date="2019" name="Int. J. Syst. Evol. Microbiol.">
        <title>The Global Catalogue of Microorganisms (GCM) 10K type strain sequencing project: providing services to taxonomists for standard genome sequencing and annotation.</title>
        <authorList>
            <consortium name="The Broad Institute Genomics Platform"/>
            <consortium name="The Broad Institute Genome Sequencing Center for Infectious Disease"/>
            <person name="Wu L."/>
            <person name="Ma J."/>
        </authorList>
    </citation>
    <scope>NUCLEOTIDE SEQUENCE [LARGE SCALE GENOMIC DNA]</scope>
    <source>
        <strain evidence="2">NBRC 106396</strain>
    </source>
</reference>
<accession>A0ABW2NPN8</accession>
<dbReference type="EMBL" id="JBHTCP010000040">
    <property type="protein sequence ID" value="MFC7372441.1"/>
    <property type="molecule type" value="Genomic_DNA"/>
</dbReference>
<dbReference type="Proteomes" id="UP001596549">
    <property type="component" value="Unassembled WGS sequence"/>
</dbReference>
<evidence type="ECO:0000313" key="2">
    <source>
        <dbReference type="Proteomes" id="UP001596549"/>
    </source>
</evidence>
<keyword evidence="2" id="KW-1185">Reference proteome</keyword>
<name>A0ABW2NPN8_9BACL</name>
<dbReference type="RefSeq" id="WP_379750023.1">
    <property type="nucleotide sequence ID" value="NZ_JBHTCP010000040.1"/>
</dbReference>
<organism evidence="1 2">
    <name type="scientific">Fictibacillus iocasae</name>
    <dbReference type="NCBI Taxonomy" id="2715437"/>
    <lineage>
        <taxon>Bacteria</taxon>
        <taxon>Bacillati</taxon>
        <taxon>Bacillota</taxon>
        <taxon>Bacilli</taxon>
        <taxon>Bacillales</taxon>
        <taxon>Fictibacillaceae</taxon>
        <taxon>Fictibacillus</taxon>
    </lineage>
</organism>
<comment type="caution">
    <text evidence="1">The sequence shown here is derived from an EMBL/GenBank/DDBJ whole genome shotgun (WGS) entry which is preliminary data.</text>
</comment>
<sequence>MKQKLNINIQEGMNVKVYAGTHYSGEITEVEEHGFWLTENYQTEEYIPFIEVESYEELV</sequence>
<evidence type="ECO:0000313" key="1">
    <source>
        <dbReference type="EMBL" id="MFC7372441.1"/>
    </source>
</evidence>
<gene>
    <name evidence="1" type="ORF">ACFQPF_12240</name>
</gene>
<evidence type="ECO:0008006" key="3">
    <source>
        <dbReference type="Google" id="ProtNLM"/>
    </source>
</evidence>
<proteinExistence type="predicted"/>